<evidence type="ECO:0000256" key="6">
    <source>
        <dbReference type="PIRNR" id="PIRNR000446"/>
    </source>
</evidence>
<keyword evidence="9" id="KW-1185">Reference proteome</keyword>
<accession>A0ABZ0Y5G5</accession>
<sequence length="353" mass="38481">MKTCLFPGQGSQAKGMGRHLFERFPDLTAQADQVLGYSIRELCVDDPRQQLNQTLYTQPAIFVVSALAWYEHLASHGKPDFVAGHSLGEFNALLAAESFGFETGLRLVRRRAELMSEAADGAMAAVLNLDAADIEAILRDHGLDQIDIANLNAPSQTVISGAREQIARAAPLLEAGKGRCIPLNTSGAFHSRLMEPARQQFEAFLASFDFRAPAIPVIANVTAQPYQPGAVAANLARQLTGTVRWNESIAYLLALDPGQQMVELGHGEVLTNLLKKIRSERQVAPVSAPAATVHERVRDWNLRHPVGTRVRSAIVAGAVLATRTEAVLLFQHRPAVYLDGYQGYFDLDELQPA</sequence>
<dbReference type="Proteomes" id="UP001326110">
    <property type="component" value="Chromosome"/>
</dbReference>
<proteinExistence type="inferred from homology"/>
<protein>
    <recommendedName>
        <fullName evidence="2 6">Malonyl CoA-acyl carrier protein transacylase</fullName>
        <ecNumber evidence="1 6">2.3.1.39</ecNumber>
    </recommendedName>
</protein>
<gene>
    <name evidence="8" type="primary">fabD</name>
    <name evidence="8" type="ORF">SR858_09955</name>
</gene>
<dbReference type="InterPro" id="IPR050858">
    <property type="entry name" value="Mal-CoA-ACP_Trans/PKS_FabD"/>
</dbReference>
<dbReference type="NCBIfam" id="TIGR00128">
    <property type="entry name" value="fabD"/>
    <property type="match status" value="1"/>
</dbReference>
<dbReference type="EC" id="2.3.1.39" evidence="1 6"/>
<comment type="catalytic activity">
    <reaction evidence="5 6">
        <text>holo-[ACP] + malonyl-CoA = malonyl-[ACP] + CoA</text>
        <dbReference type="Rhea" id="RHEA:41792"/>
        <dbReference type="Rhea" id="RHEA-COMP:9623"/>
        <dbReference type="Rhea" id="RHEA-COMP:9685"/>
        <dbReference type="ChEBI" id="CHEBI:57287"/>
        <dbReference type="ChEBI" id="CHEBI:57384"/>
        <dbReference type="ChEBI" id="CHEBI:64479"/>
        <dbReference type="ChEBI" id="CHEBI:78449"/>
        <dbReference type="EC" id="2.3.1.39"/>
    </reaction>
</comment>
<dbReference type="EMBL" id="CP140152">
    <property type="protein sequence ID" value="WQH06622.1"/>
    <property type="molecule type" value="Genomic_DNA"/>
</dbReference>
<dbReference type="Gene3D" id="3.30.70.250">
    <property type="entry name" value="Malonyl-CoA ACP transacylase, ACP-binding"/>
    <property type="match status" value="1"/>
</dbReference>
<dbReference type="SUPFAM" id="SSF52151">
    <property type="entry name" value="FabD/lysophospholipase-like"/>
    <property type="match status" value="1"/>
</dbReference>
<organism evidence="8 9">
    <name type="scientific">Duganella zoogloeoides</name>
    <dbReference type="NCBI Taxonomy" id="75659"/>
    <lineage>
        <taxon>Bacteria</taxon>
        <taxon>Pseudomonadati</taxon>
        <taxon>Pseudomonadota</taxon>
        <taxon>Betaproteobacteria</taxon>
        <taxon>Burkholderiales</taxon>
        <taxon>Oxalobacteraceae</taxon>
        <taxon>Telluria group</taxon>
        <taxon>Duganella</taxon>
    </lineage>
</organism>
<comment type="similarity">
    <text evidence="6">Belongs to the fabD family.</text>
</comment>
<keyword evidence="3 6" id="KW-0808">Transferase</keyword>
<dbReference type="InterPro" id="IPR016036">
    <property type="entry name" value="Malonyl_transacylase_ACP-bd"/>
</dbReference>
<dbReference type="Gene3D" id="3.40.366.10">
    <property type="entry name" value="Malonyl-Coenzyme A Acyl Carrier Protein, domain 2"/>
    <property type="match status" value="1"/>
</dbReference>
<name>A0ABZ0Y5G5_9BURK</name>
<dbReference type="InterPro" id="IPR004410">
    <property type="entry name" value="Malonyl_CoA-ACP_transAc_FabD"/>
</dbReference>
<evidence type="ECO:0000313" key="8">
    <source>
        <dbReference type="EMBL" id="WQH06622.1"/>
    </source>
</evidence>
<dbReference type="SMART" id="SM00827">
    <property type="entry name" value="PKS_AT"/>
    <property type="match status" value="1"/>
</dbReference>
<dbReference type="PANTHER" id="PTHR42681">
    <property type="entry name" value="MALONYL-COA-ACYL CARRIER PROTEIN TRANSACYLASE, MITOCHONDRIAL"/>
    <property type="match status" value="1"/>
</dbReference>
<dbReference type="Pfam" id="PF00698">
    <property type="entry name" value="Acyl_transf_1"/>
    <property type="match status" value="1"/>
</dbReference>
<dbReference type="GeneID" id="43162493"/>
<evidence type="ECO:0000313" key="9">
    <source>
        <dbReference type="Proteomes" id="UP001326110"/>
    </source>
</evidence>
<dbReference type="InterPro" id="IPR016035">
    <property type="entry name" value="Acyl_Trfase/lysoPLipase"/>
</dbReference>
<dbReference type="GO" id="GO:0004314">
    <property type="term" value="F:[acyl-carrier-protein] S-malonyltransferase activity"/>
    <property type="evidence" value="ECO:0007669"/>
    <property type="project" value="UniProtKB-EC"/>
</dbReference>
<evidence type="ECO:0000256" key="4">
    <source>
        <dbReference type="ARBA" id="ARBA00023315"/>
    </source>
</evidence>
<evidence type="ECO:0000259" key="7">
    <source>
        <dbReference type="SMART" id="SM00827"/>
    </source>
</evidence>
<dbReference type="InterPro" id="IPR001227">
    <property type="entry name" value="Ac_transferase_dom_sf"/>
</dbReference>
<evidence type="ECO:0000256" key="2">
    <source>
        <dbReference type="ARBA" id="ARBA00018953"/>
    </source>
</evidence>
<keyword evidence="4 6" id="KW-0012">Acyltransferase</keyword>
<dbReference type="RefSeq" id="WP_019920627.1">
    <property type="nucleotide sequence ID" value="NZ_CP140152.1"/>
</dbReference>
<dbReference type="InterPro" id="IPR024925">
    <property type="entry name" value="Malonyl_CoA-ACP_transAc"/>
</dbReference>
<evidence type="ECO:0000256" key="5">
    <source>
        <dbReference type="ARBA" id="ARBA00048462"/>
    </source>
</evidence>
<dbReference type="InterPro" id="IPR014043">
    <property type="entry name" value="Acyl_transferase_dom"/>
</dbReference>
<dbReference type="SUPFAM" id="SSF55048">
    <property type="entry name" value="Probable ACP-binding domain of malonyl-CoA ACP transacylase"/>
    <property type="match status" value="1"/>
</dbReference>
<dbReference type="PANTHER" id="PTHR42681:SF1">
    <property type="entry name" value="MALONYL-COA-ACYL CARRIER PROTEIN TRANSACYLASE, MITOCHONDRIAL"/>
    <property type="match status" value="1"/>
</dbReference>
<evidence type="ECO:0000256" key="3">
    <source>
        <dbReference type="ARBA" id="ARBA00022679"/>
    </source>
</evidence>
<feature type="domain" description="Malonyl-CoA:ACP transacylase (MAT)" evidence="7">
    <location>
        <begin position="5"/>
        <end position="291"/>
    </location>
</feature>
<dbReference type="PIRSF" id="PIRSF000446">
    <property type="entry name" value="Mct"/>
    <property type="match status" value="1"/>
</dbReference>
<reference evidence="8 9" key="1">
    <citation type="submission" date="2023-11" db="EMBL/GenBank/DDBJ databases">
        <title>MicrobeMod: A computational toolkit for identifying prokaryotic methylation and restriction-modification with nanopore sequencing.</title>
        <authorList>
            <person name="Crits-Christoph A."/>
            <person name="Kang S.C."/>
            <person name="Lee H."/>
            <person name="Ostrov N."/>
        </authorList>
    </citation>
    <scope>NUCLEOTIDE SEQUENCE [LARGE SCALE GENOMIC DNA]</scope>
    <source>
        <strain evidence="8 9">ATCC 25935</strain>
    </source>
</reference>
<evidence type="ECO:0000256" key="1">
    <source>
        <dbReference type="ARBA" id="ARBA00013258"/>
    </source>
</evidence>